<protein>
    <recommendedName>
        <fullName evidence="2">Activator of Hsp90 ATPase homologue 1/2-like C-terminal domain-containing protein</fullName>
    </recommendedName>
</protein>
<proteinExistence type="inferred from homology"/>
<comment type="similarity">
    <text evidence="1">Belongs to the AHA1 family.</text>
</comment>
<accession>A0A0D6JCX5</accession>
<keyword evidence="4" id="KW-1185">Reference proteome</keyword>
<dbReference type="Pfam" id="PF08327">
    <property type="entry name" value="AHSA1"/>
    <property type="match status" value="1"/>
</dbReference>
<dbReference type="EMBL" id="LN829119">
    <property type="protein sequence ID" value="CPR16848.1"/>
    <property type="molecule type" value="Genomic_DNA"/>
</dbReference>
<dbReference type="InterPro" id="IPR023393">
    <property type="entry name" value="START-like_dom_sf"/>
</dbReference>
<evidence type="ECO:0000313" key="4">
    <source>
        <dbReference type="Proteomes" id="UP000033187"/>
    </source>
</evidence>
<dbReference type="RefSeq" id="WP_046477004.1">
    <property type="nucleotide sequence ID" value="NZ_LN829118.1"/>
</dbReference>
<dbReference type="OrthoDB" id="9806378at2"/>
<dbReference type="KEGG" id="fil:BN1229_v1_0987"/>
<dbReference type="KEGG" id="fiy:BN1229_v1_0991"/>
<dbReference type="SUPFAM" id="SSF55961">
    <property type="entry name" value="Bet v1-like"/>
    <property type="match status" value="1"/>
</dbReference>
<dbReference type="AlphaFoldDB" id="A0A0D6JCX5"/>
<feature type="domain" description="Activator of Hsp90 ATPase homologue 1/2-like C-terminal" evidence="2">
    <location>
        <begin position="14"/>
        <end position="135"/>
    </location>
</feature>
<evidence type="ECO:0000259" key="2">
    <source>
        <dbReference type="Pfam" id="PF08327"/>
    </source>
</evidence>
<organism evidence="3 4">
    <name type="scientific">Candidatus Filomicrobium marinum</name>
    <dbReference type="NCBI Taxonomy" id="1608628"/>
    <lineage>
        <taxon>Bacteria</taxon>
        <taxon>Pseudomonadati</taxon>
        <taxon>Pseudomonadota</taxon>
        <taxon>Alphaproteobacteria</taxon>
        <taxon>Hyphomicrobiales</taxon>
        <taxon>Hyphomicrobiaceae</taxon>
        <taxon>Filomicrobium</taxon>
    </lineage>
</organism>
<evidence type="ECO:0000256" key="1">
    <source>
        <dbReference type="ARBA" id="ARBA00006817"/>
    </source>
</evidence>
<gene>
    <name evidence="3" type="ORF">YBN1229_v1_0991</name>
</gene>
<dbReference type="InterPro" id="IPR013538">
    <property type="entry name" value="ASHA1/2-like_C"/>
</dbReference>
<evidence type="ECO:0000313" key="3">
    <source>
        <dbReference type="EMBL" id="CPR16848.1"/>
    </source>
</evidence>
<sequence length="151" mass="16861">MEPKFQVQLKIGKPVAEVFDAVVNPDKLTRYFIQSTNGPLVEGVTVRWKFAEVPEAIDVVVREVRPSERIVFEWPAEDGDYRTCVEMTFLAVEDESTLVLIKESGWRPNPTGIEASYGNAGGWMHMMCCLKAYLEFGINLRTGAVCGAETA</sequence>
<dbReference type="Proteomes" id="UP000033187">
    <property type="component" value="Chromosome 1"/>
</dbReference>
<dbReference type="Gene3D" id="3.30.530.20">
    <property type="match status" value="1"/>
</dbReference>
<reference evidence="4" key="1">
    <citation type="submission" date="2015-02" db="EMBL/GenBank/DDBJ databases">
        <authorList>
            <person name="Chooi Y.-H."/>
        </authorList>
    </citation>
    <scope>NUCLEOTIDE SEQUENCE [LARGE SCALE GENOMIC DNA]</scope>
    <source>
        <strain evidence="4">strain Y</strain>
    </source>
</reference>
<name>A0A0D6JCX5_9HYPH</name>